<proteinExistence type="predicted"/>
<evidence type="ECO:0000313" key="2">
    <source>
        <dbReference type="EMBL" id="QQP51485.1"/>
    </source>
</evidence>
<protein>
    <submittedName>
        <fullName evidence="2">Uncharacterized protein</fullName>
    </submittedName>
</protein>
<reference evidence="3" key="1">
    <citation type="submission" date="2021-01" db="EMBL/GenBank/DDBJ databases">
        <title>Caligus Genome Assembly.</title>
        <authorList>
            <person name="Gallardo-Escarate C."/>
        </authorList>
    </citation>
    <scope>NUCLEOTIDE SEQUENCE [LARGE SCALE GENOMIC DNA]</scope>
</reference>
<name>A0A7T8HKB7_CALRO</name>
<organism evidence="2 3">
    <name type="scientific">Caligus rogercresseyi</name>
    <name type="common">Sea louse</name>
    <dbReference type="NCBI Taxonomy" id="217165"/>
    <lineage>
        <taxon>Eukaryota</taxon>
        <taxon>Metazoa</taxon>
        <taxon>Ecdysozoa</taxon>
        <taxon>Arthropoda</taxon>
        <taxon>Crustacea</taxon>
        <taxon>Multicrustacea</taxon>
        <taxon>Hexanauplia</taxon>
        <taxon>Copepoda</taxon>
        <taxon>Siphonostomatoida</taxon>
        <taxon>Caligidae</taxon>
        <taxon>Caligus</taxon>
    </lineage>
</organism>
<sequence>MVLGVVVSNGKKCLASFSNPGRRFTRRPTTRSSGTEGQLPGGKLCVDAGWYSITRQTCARSSALPTCLIFGQMTCGPPPRRI</sequence>
<keyword evidence="3" id="KW-1185">Reference proteome</keyword>
<accession>A0A7T8HKB7</accession>
<evidence type="ECO:0000256" key="1">
    <source>
        <dbReference type="SAM" id="MobiDB-lite"/>
    </source>
</evidence>
<gene>
    <name evidence="2" type="ORF">FKW44_012864</name>
</gene>
<dbReference type="EMBL" id="CP045897">
    <property type="protein sequence ID" value="QQP51485.1"/>
    <property type="molecule type" value="Genomic_DNA"/>
</dbReference>
<dbReference type="Proteomes" id="UP000595437">
    <property type="component" value="Chromosome 8"/>
</dbReference>
<feature type="region of interest" description="Disordered" evidence="1">
    <location>
        <begin position="18"/>
        <end position="40"/>
    </location>
</feature>
<dbReference type="AlphaFoldDB" id="A0A7T8HKB7"/>
<evidence type="ECO:0000313" key="3">
    <source>
        <dbReference type="Proteomes" id="UP000595437"/>
    </source>
</evidence>